<evidence type="ECO:0000256" key="13">
    <source>
        <dbReference type="SAM" id="Phobius"/>
    </source>
</evidence>
<dbReference type="GO" id="GO:0016705">
    <property type="term" value="F:oxidoreductase activity, acting on paired donors, with incorporation or reduction of molecular oxygen"/>
    <property type="evidence" value="ECO:0007669"/>
    <property type="project" value="InterPro"/>
</dbReference>
<feature type="transmembrane region" description="Helical" evidence="13">
    <location>
        <begin position="311"/>
        <end position="335"/>
    </location>
</feature>
<dbReference type="GO" id="GO:0016020">
    <property type="term" value="C:membrane"/>
    <property type="evidence" value="ECO:0007669"/>
    <property type="project" value="UniProtKB-SubCell"/>
</dbReference>
<proteinExistence type="inferred from homology"/>
<dbReference type="PRINTS" id="PR00385">
    <property type="entry name" value="P450"/>
</dbReference>
<dbReference type="SUPFAM" id="SSF48264">
    <property type="entry name" value="Cytochrome P450"/>
    <property type="match status" value="1"/>
</dbReference>
<dbReference type="InterPro" id="IPR050651">
    <property type="entry name" value="Plant_Cytochrome_P450_Monoox"/>
</dbReference>
<gene>
    <name evidence="14" type="ORF">F8388_007753</name>
</gene>
<dbReference type="GO" id="GO:0020037">
    <property type="term" value="F:heme binding"/>
    <property type="evidence" value="ECO:0007669"/>
    <property type="project" value="InterPro"/>
</dbReference>
<comment type="caution">
    <text evidence="14">The sequence shown here is derived from an EMBL/GenBank/DDBJ whole genome shotgun (WGS) entry which is preliminary data.</text>
</comment>
<feature type="non-terminal residue" evidence="14">
    <location>
        <position position="1"/>
    </location>
</feature>
<dbReference type="PROSITE" id="PS00086">
    <property type="entry name" value="CYTOCHROME_P450"/>
    <property type="match status" value="1"/>
</dbReference>
<organism evidence="14 15">
    <name type="scientific">Cannabis sativa</name>
    <name type="common">Hemp</name>
    <name type="synonym">Marijuana</name>
    <dbReference type="NCBI Taxonomy" id="3483"/>
    <lineage>
        <taxon>Eukaryota</taxon>
        <taxon>Viridiplantae</taxon>
        <taxon>Streptophyta</taxon>
        <taxon>Embryophyta</taxon>
        <taxon>Tracheophyta</taxon>
        <taxon>Spermatophyta</taxon>
        <taxon>Magnoliopsida</taxon>
        <taxon>eudicotyledons</taxon>
        <taxon>Gunneridae</taxon>
        <taxon>Pentapetalae</taxon>
        <taxon>rosids</taxon>
        <taxon>fabids</taxon>
        <taxon>Rosales</taxon>
        <taxon>Cannabaceae</taxon>
        <taxon>Cannabis</taxon>
    </lineage>
</organism>
<dbReference type="AlphaFoldDB" id="A0A7J6FTD8"/>
<keyword evidence="3 11" id="KW-0349">Heme</keyword>
<comment type="subcellular location">
    <subcellularLocation>
        <location evidence="1">Membrane</location>
        <topology evidence="1">Single-pass membrane protein</topology>
    </subcellularLocation>
</comment>
<dbReference type="PRINTS" id="PR00463">
    <property type="entry name" value="EP450I"/>
</dbReference>
<evidence type="ECO:0000256" key="1">
    <source>
        <dbReference type="ARBA" id="ARBA00004167"/>
    </source>
</evidence>
<keyword evidence="5 11" id="KW-0479">Metal-binding</keyword>
<feature type="transmembrane region" description="Helical" evidence="13">
    <location>
        <begin position="14"/>
        <end position="31"/>
    </location>
</feature>
<evidence type="ECO:0000256" key="4">
    <source>
        <dbReference type="ARBA" id="ARBA00022692"/>
    </source>
</evidence>
<sequence length="599" mass="68718">EARDILEMEEIKTMYVYICCIIIFLCFFFKISNNNKKKNKKNEPPSPPSYPIIGHLHLLTKQPLVHRALHNLSTKYGDVFSLRFGSRHVVIVSSPSAVQECFTKNDIVLANRPPLILNKHIGYNYTAILTSPYGDHWRNLRRIAVVEILSSARLNLSVNIRDDEIKRLLRKLNRVDEFGRRVELRSKLSELSFNIMMRMMAGKRYYGDDVTDEDEAPRFREIFKEINQVAEADNPADFLPFLSWIPIIGNYEKRVERIAKKADLFLQALIDQRRNPNYNPNPLHQNTVIDHLLSLQESQSQYYTDQIIKGFVLLLDPILFLLSALLCWLLGSFLFLSPPPLLAFLASHLAVLSFCIRLSHNLASRAFSSTSAYVVALTPDIAMSRLIRESSPSILLIGGTEIFVTLEWAMANLLNHPRVLQKAREELDIKIGQRKWLEESDLSKLPYLQNIISETLRLYPVAPLLVPHYSSSDCTISGFDVPRNTMVLVNVWAIQRDPELWEDAESFKPERFENYNNNNVENEAHNKFMPFGFGRRACPGVGLVERVLGWTIGSLIQCFEWERISKDKIDMAETNGLTMIKAVPLEAMCKPRPIMAANN</sequence>
<protein>
    <recommendedName>
        <fullName evidence="16">Cytochrome P450</fullName>
    </recommendedName>
</protein>
<dbReference type="PANTHER" id="PTHR47947:SF62">
    <property type="entry name" value="CYTOCHROME P450, FAMILY 81, SUBFAMILY D, POLYPEPTIDE 5"/>
    <property type="match status" value="1"/>
</dbReference>
<comment type="cofactor">
    <cofactor evidence="11">
        <name>heme</name>
        <dbReference type="ChEBI" id="CHEBI:30413"/>
    </cofactor>
</comment>
<evidence type="ECO:0000313" key="15">
    <source>
        <dbReference type="Proteomes" id="UP000525078"/>
    </source>
</evidence>
<evidence type="ECO:0000256" key="11">
    <source>
        <dbReference type="PIRSR" id="PIRSR602401-1"/>
    </source>
</evidence>
<dbReference type="Pfam" id="PF00067">
    <property type="entry name" value="p450"/>
    <property type="match status" value="2"/>
</dbReference>
<dbReference type="InterPro" id="IPR017972">
    <property type="entry name" value="Cyt_P450_CS"/>
</dbReference>
<keyword evidence="4 13" id="KW-0812">Transmembrane</keyword>
<comment type="similarity">
    <text evidence="2 12">Belongs to the cytochrome P450 family.</text>
</comment>
<keyword evidence="7 12" id="KW-0560">Oxidoreductase</keyword>
<evidence type="ECO:0000256" key="5">
    <source>
        <dbReference type="ARBA" id="ARBA00022723"/>
    </source>
</evidence>
<evidence type="ECO:0000256" key="6">
    <source>
        <dbReference type="ARBA" id="ARBA00022989"/>
    </source>
</evidence>
<dbReference type="PANTHER" id="PTHR47947">
    <property type="entry name" value="CYTOCHROME P450 82C3-RELATED"/>
    <property type="match status" value="1"/>
</dbReference>
<evidence type="ECO:0008006" key="16">
    <source>
        <dbReference type="Google" id="ProtNLM"/>
    </source>
</evidence>
<evidence type="ECO:0000256" key="8">
    <source>
        <dbReference type="ARBA" id="ARBA00023004"/>
    </source>
</evidence>
<dbReference type="InterPro" id="IPR036396">
    <property type="entry name" value="Cyt_P450_sf"/>
</dbReference>
<evidence type="ECO:0000256" key="9">
    <source>
        <dbReference type="ARBA" id="ARBA00023033"/>
    </source>
</evidence>
<keyword evidence="8 11" id="KW-0408">Iron</keyword>
<keyword evidence="6 13" id="KW-1133">Transmembrane helix</keyword>
<evidence type="ECO:0000256" key="7">
    <source>
        <dbReference type="ARBA" id="ARBA00023002"/>
    </source>
</evidence>
<dbReference type="InterPro" id="IPR001128">
    <property type="entry name" value="Cyt_P450"/>
</dbReference>
<dbReference type="Gene3D" id="1.10.630.10">
    <property type="entry name" value="Cytochrome P450"/>
    <property type="match status" value="2"/>
</dbReference>
<accession>A0A7J6FTD8</accession>
<keyword evidence="10 13" id="KW-0472">Membrane</keyword>
<name>A0A7J6FTD8_CANSA</name>
<reference evidence="14 15" key="1">
    <citation type="journal article" date="2020" name="bioRxiv">
        <title>Sequence and annotation of 42 cannabis genomes reveals extensive copy number variation in cannabinoid synthesis and pathogen resistance genes.</title>
        <authorList>
            <person name="Mckernan K.J."/>
            <person name="Helbert Y."/>
            <person name="Kane L.T."/>
            <person name="Ebling H."/>
            <person name="Zhang L."/>
            <person name="Liu B."/>
            <person name="Eaton Z."/>
            <person name="Mclaughlin S."/>
            <person name="Kingan S."/>
            <person name="Baybayan P."/>
            <person name="Concepcion G."/>
            <person name="Jordan M."/>
            <person name="Riva A."/>
            <person name="Barbazuk W."/>
            <person name="Harkins T."/>
        </authorList>
    </citation>
    <scope>NUCLEOTIDE SEQUENCE [LARGE SCALE GENOMIC DNA]</scope>
    <source>
        <strain evidence="15">cv. Jamaican Lion 4</strain>
        <tissue evidence="14">Leaf</tissue>
    </source>
</reference>
<dbReference type="EMBL" id="JAATIP010000098">
    <property type="protein sequence ID" value="KAF4373847.1"/>
    <property type="molecule type" value="Genomic_DNA"/>
</dbReference>
<evidence type="ECO:0000256" key="12">
    <source>
        <dbReference type="RuleBase" id="RU000461"/>
    </source>
</evidence>
<dbReference type="CDD" id="cd20653">
    <property type="entry name" value="CYP81"/>
    <property type="match status" value="1"/>
</dbReference>
<dbReference type="GO" id="GO:0005506">
    <property type="term" value="F:iron ion binding"/>
    <property type="evidence" value="ECO:0007669"/>
    <property type="project" value="InterPro"/>
</dbReference>
<evidence type="ECO:0000256" key="10">
    <source>
        <dbReference type="ARBA" id="ARBA00023136"/>
    </source>
</evidence>
<dbReference type="GO" id="GO:0004497">
    <property type="term" value="F:monooxygenase activity"/>
    <property type="evidence" value="ECO:0007669"/>
    <property type="project" value="UniProtKB-KW"/>
</dbReference>
<feature type="binding site" description="axial binding residue" evidence="11">
    <location>
        <position position="538"/>
    </location>
    <ligand>
        <name>heme</name>
        <dbReference type="ChEBI" id="CHEBI:30413"/>
    </ligand>
    <ligandPart>
        <name>Fe</name>
        <dbReference type="ChEBI" id="CHEBI:18248"/>
    </ligandPart>
</feature>
<dbReference type="InterPro" id="IPR002401">
    <property type="entry name" value="Cyt_P450_E_grp-I"/>
</dbReference>
<evidence type="ECO:0000313" key="14">
    <source>
        <dbReference type="EMBL" id="KAF4373847.1"/>
    </source>
</evidence>
<evidence type="ECO:0000256" key="3">
    <source>
        <dbReference type="ARBA" id="ARBA00022617"/>
    </source>
</evidence>
<keyword evidence="9 12" id="KW-0503">Monooxygenase</keyword>
<evidence type="ECO:0000256" key="2">
    <source>
        <dbReference type="ARBA" id="ARBA00010617"/>
    </source>
</evidence>
<dbReference type="Proteomes" id="UP000525078">
    <property type="component" value="Unassembled WGS sequence"/>
</dbReference>